<dbReference type="PANTHER" id="PTHR36153">
    <property type="entry name" value="INNER MEMBRANE PROTEIN-RELATED"/>
    <property type="match status" value="1"/>
</dbReference>
<dbReference type="Pfam" id="PF06761">
    <property type="entry name" value="IcmF-related"/>
    <property type="match status" value="1"/>
</dbReference>
<protein>
    <submittedName>
        <fullName evidence="5">Type VI secretion system membrane subunit TssM</fullName>
    </submittedName>
</protein>
<dbReference type="InterPro" id="IPR027417">
    <property type="entry name" value="P-loop_NTPase"/>
</dbReference>
<feature type="transmembrane region" description="Helical" evidence="1">
    <location>
        <begin position="60"/>
        <end position="80"/>
    </location>
</feature>
<evidence type="ECO:0000256" key="1">
    <source>
        <dbReference type="SAM" id="Phobius"/>
    </source>
</evidence>
<reference evidence="5" key="1">
    <citation type="journal article" date="2020" name="Microorganisms">
        <title>Reliable Identification of Environmental Pseudomonas Isolates Using the rpoD Gene.</title>
        <authorList>
            <consortium name="The Broad Institute Genome Sequencing Platform"/>
            <person name="Girard L."/>
            <person name="Lood C."/>
            <person name="Rokni-Zadeh H."/>
            <person name="van Noort V."/>
            <person name="Lavigne R."/>
            <person name="De Mot R."/>
        </authorList>
    </citation>
    <scope>NUCLEOTIDE SEQUENCE</scope>
    <source>
        <strain evidence="5">SWRI10</strain>
    </source>
</reference>
<evidence type="ECO:0000259" key="4">
    <source>
        <dbReference type="Pfam" id="PF14331"/>
    </source>
</evidence>
<feature type="domain" description="Type VI secretion system component TssM1 N-terminal" evidence="4">
    <location>
        <begin position="237"/>
        <end position="496"/>
    </location>
</feature>
<dbReference type="Pfam" id="PF06744">
    <property type="entry name" value="IcmF_C"/>
    <property type="match status" value="1"/>
</dbReference>
<keyword evidence="1" id="KW-0812">Transmembrane</keyword>
<dbReference type="EMBL" id="JABWRE010000025">
    <property type="protein sequence ID" value="MBC3443575.1"/>
    <property type="molecule type" value="Genomic_DNA"/>
</dbReference>
<dbReference type="NCBIfam" id="TIGR03348">
    <property type="entry name" value="VI_IcmF"/>
    <property type="match status" value="1"/>
</dbReference>
<organism evidence="5">
    <name type="scientific">Pseudomonas urmiensis</name>
    <dbReference type="NCBI Taxonomy" id="2745493"/>
    <lineage>
        <taxon>Bacteria</taxon>
        <taxon>Pseudomonadati</taxon>
        <taxon>Pseudomonadota</taxon>
        <taxon>Gammaproteobacteria</taxon>
        <taxon>Pseudomonadales</taxon>
        <taxon>Pseudomonadaceae</taxon>
        <taxon>Pseudomonas</taxon>
    </lineage>
</organism>
<dbReference type="Pfam" id="PF14331">
    <property type="entry name" value="IcmF-related_N"/>
    <property type="match status" value="1"/>
</dbReference>
<dbReference type="PANTHER" id="PTHR36153:SF5">
    <property type="entry name" value="EXPORTED PROTEIN"/>
    <property type="match status" value="1"/>
</dbReference>
<sequence length="1221" mass="136315">MNRGKDVLLRGWAKFQPHLALLTVWLLAALVVALLVAIWWLGPDWSWGERQPLAPLAMRVAASTLVLAMPLSLWAVWLFWRNRQLLGERQQHTERLEDPCLVHLQAQTRALDASLATLRSHSHERGYLYRMPWYLVLGEQHAGKSSFIERSSQNFALSRVTRQAQPSDPDLAYPIDWWMGEQAVMIDPPGEFISQPERQVAAPALASAAGDDDEHLSVGPPPAGVLHEQSGLGLPAQAEKRLWQHLLGWLACNRSRQPLNGIVLLVDVVALLEGTPEQRRALAFVLRARLFELSAELGVRLPLYVVLSKFDLLEGFEELFAGLPAAQREEIFGFTFSLDAVHAFDTWLEELAKAYAQMVTLLNERVLQAMGEPRAQQEREMLLCLTRQVSGLQPLLLSFLRDVLGSDRYSTPALVRGLYLSSVYQQGVLSNAFLGKAARTYGFVELANAAKPQGRSVVYFAQHLLQRVIYPEAGLAGDNMKVALRKRRHLLAGSIAAGVLGLCLTAAWANYYLDNRAKTDQVLARSQLFSQLDDEQSLDPTGRNLLASLDEIHGALAVYGNYREAWPLANLGLYQGRAIGPMVDHAYLNVLSRRFLPALAKGVLETIRQAAPGSDEQLAALRVYRMLEERNNRRAQVVQEWMAKRWQQAYPGERAVQAALMRHLEYGLSYADADLPANDPLISEAQQQLRKLPLEQRLYLMLKQDAQEHLHGAFDLRNQVGPAFDLVFQLPQAGDSDGDDALIVPALMTANGFKQFFEPRSKAVTELAMIDQWVLGERAALDYSEHDRQALLDRLRALYSADYIDTWRRALNQLSVQAFADLSQALTVLEHITGPAAPMRRLLEAVREQSVIYPQVAVAAGIDEQGAAQHAAAQLQAQGIRRAFNGLSGMLAGEGDKPSYYDETIKAISAMQDYAKSVQDSPNRGKAALALVTSRFTQTEPDPIANVQRIASGLPEPLNQQVRDLAEHTAQVLTVAALRELEKRWQVDVYSFFQARLAGRYPFRVRAEDAALEDFEAFFGPKGRLQTFQAQYLDVFLKDIPDALHGGEQRNQLVRREVIEQLAAAERIRETFFDASGNLSVQFNIEPLGLSPNQRTSLLDLDGQTVSYTHGPPFISGVIWPNKGSPMRSNLTLLRRNGTTSSLEYRGPWAMFRLLSRGALNGRTATSVDLSFRTGDGMMRYKLSSEKTFNPITQQPFKGFSLPRALLQPSVVEQQAAAWVQ</sequence>
<name>A0A923JXN7_9PSED</name>
<reference evidence="6" key="3">
    <citation type="submission" date="2021-06" db="EMBL/GenBank/DDBJ databases">
        <title>Updating the genus Pseudomonas: Description of 43 new species and partition of the Pseudomonas putida group.</title>
        <authorList>
            <person name="Girard L."/>
            <person name="Lood C."/>
            <person name="Vandamme P."/>
            <person name="Rokni-Zadeh H."/>
            <person name="Van Noort V."/>
            <person name="Hofte M."/>
            <person name="Lavigne R."/>
            <person name="De Mot R."/>
        </authorList>
    </citation>
    <scope>NUCLEOTIDE SEQUENCE</scope>
    <source>
        <strain evidence="6">SWRI10</strain>
    </source>
</reference>
<dbReference type="EMBL" id="JABWRE020000001">
    <property type="protein sequence ID" value="MBV4536774.1"/>
    <property type="molecule type" value="Genomic_DNA"/>
</dbReference>
<proteinExistence type="predicted"/>
<dbReference type="InterPro" id="IPR010623">
    <property type="entry name" value="IcmF_C"/>
</dbReference>
<evidence type="ECO:0000259" key="2">
    <source>
        <dbReference type="Pfam" id="PF06744"/>
    </source>
</evidence>
<dbReference type="AlphaFoldDB" id="A0A923JXN7"/>
<dbReference type="Proteomes" id="UP000599879">
    <property type="component" value="Unassembled WGS sequence"/>
</dbReference>
<accession>A0A923JXN7</accession>
<dbReference type="InterPro" id="IPR017731">
    <property type="entry name" value="TssM1-like"/>
</dbReference>
<feature type="transmembrane region" description="Helical" evidence="1">
    <location>
        <begin position="20"/>
        <end position="40"/>
    </location>
</feature>
<dbReference type="InterPro" id="IPR009612">
    <property type="entry name" value="IcmF-rel"/>
</dbReference>
<keyword evidence="1" id="KW-1133">Transmembrane helix</keyword>
<feature type="transmembrane region" description="Helical" evidence="1">
    <location>
        <begin position="490"/>
        <end position="513"/>
    </location>
</feature>
<dbReference type="InterPro" id="IPR053156">
    <property type="entry name" value="T6SS_TssM-like"/>
</dbReference>
<keyword evidence="1" id="KW-0472">Membrane</keyword>
<reference evidence="5" key="2">
    <citation type="submission" date="2020-07" db="EMBL/GenBank/DDBJ databases">
        <authorList>
            <person name="Lood C."/>
            <person name="Girard L."/>
        </authorList>
    </citation>
    <scope>NUCLEOTIDE SEQUENCE</scope>
    <source>
        <strain evidence="5">SWRI10</strain>
    </source>
</reference>
<comment type="caution">
    <text evidence="5">The sequence shown here is derived from an EMBL/GenBank/DDBJ whole genome shotgun (WGS) entry which is preliminary data.</text>
</comment>
<evidence type="ECO:0000313" key="5">
    <source>
        <dbReference type="EMBL" id="MBC3443575.1"/>
    </source>
</evidence>
<feature type="domain" description="Type VI secretion system IcmF C-terminal" evidence="2">
    <location>
        <begin position="1083"/>
        <end position="1186"/>
    </location>
</feature>
<feature type="domain" description="IcmF-related" evidence="3">
    <location>
        <begin position="546"/>
        <end position="849"/>
    </location>
</feature>
<evidence type="ECO:0000259" key="3">
    <source>
        <dbReference type="Pfam" id="PF06761"/>
    </source>
</evidence>
<gene>
    <name evidence="5" type="primary">tssM</name>
    <name evidence="6" type="ORF">HU737_012340</name>
    <name evidence="5" type="ORF">HU737_23020</name>
</gene>
<dbReference type="SUPFAM" id="SSF52540">
    <property type="entry name" value="P-loop containing nucleoside triphosphate hydrolases"/>
    <property type="match status" value="1"/>
</dbReference>
<evidence type="ECO:0000313" key="6">
    <source>
        <dbReference type="EMBL" id="MBV4536774.1"/>
    </source>
</evidence>
<dbReference type="InterPro" id="IPR025743">
    <property type="entry name" value="TssM1_N"/>
</dbReference>